<dbReference type="AlphaFoldDB" id="A0A4Z2HH22"/>
<protein>
    <submittedName>
        <fullName evidence="2">Uncharacterized protein</fullName>
    </submittedName>
</protein>
<feature type="compositionally biased region" description="Low complexity" evidence="1">
    <location>
        <begin position="217"/>
        <end position="246"/>
    </location>
</feature>
<comment type="caution">
    <text evidence="2">The sequence shown here is derived from an EMBL/GenBank/DDBJ whole genome shotgun (WGS) entry which is preliminary data.</text>
</comment>
<feature type="compositionally biased region" description="Basic and acidic residues" evidence="1">
    <location>
        <begin position="1"/>
        <end position="18"/>
    </location>
</feature>
<proteinExistence type="predicted"/>
<dbReference type="EMBL" id="SRLO01000250">
    <property type="protein sequence ID" value="TNN64555.1"/>
    <property type="molecule type" value="Genomic_DNA"/>
</dbReference>
<accession>A0A4Z2HH22</accession>
<name>A0A4Z2HH22_9TELE</name>
<evidence type="ECO:0000313" key="2">
    <source>
        <dbReference type="EMBL" id="TNN64555.1"/>
    </source>
</evidence>
<feature type="region of interest" description="Disordered" evidence="1">
    <location>
        <begin position="210"/>
        <end position="255"/>
    </location>
</feature>
<keyword evidence="3" id="KW-1185">Reference proteome</keyword>
<dbReference type="Proteomes" id="UP000314294">
    <property type="component" value="Unassembled WGS sequence"/>
</dbReference>
<feature type="compositionally biased region" description="Basic and acidic residues" evidence="1">
    <location>
        <begin position="145"/>
        <end position="160"/>
    </location>
</feature>
<gene>
    <name evidence="2" type="ORF">EYF80_025182</name>
</gene>
<feature type="region of interest" description="Disordered" evidence="1">
    <location>
        <begin position="86"/>
        <end position="175"/>
    </location>
</feature>
<sequence length="255" mass="27960">MEILTVEREKAEGNRRDGGGVARRRGGLLGKGLAGMRRGASELLKSALSPLYQRTALKPNHSGTQRAARPELHKCETEREKLFEVTSCFNAEEKPRPQMSSSDGEVSENETNTQRRRLIESEFKGGFGAGVLSYSAGPPSCGGRSSERSRGLGGRRRQEAEPEPEPSPSPRSNYCYIRSNIRKDGFNSRQRCGRKTCHKYSMSSQLMFSASNSPEKFSSAENSSLARSSFSSETHSSSSSSRPSSRGPEGTRTRA</sequence>
<feature type="compositionally biased region" description="Polar residues" evidence="1">
    <location>
        <begin position="98"/>
        <end position="112"/>
    </location>
</feature>
<evidence type="ECO:0000256" key="1">
    <source>
        <dbReference type="SAM" id="MobiDB-lite"/>
    </source>
</evidence>
<feature type="region of interest" description="Disordered" evidence="1">
    <location>
        <begin position="1"/>
        <end position="27"/>
    </location>
</feature>
<reference evidence="2 3" key="1">
    <citation type="submission" date="2019-03" db="EMBL/GenBank/DDBJ databases">
        <title>First draft genome of Liparis tanakae, snailfish: a comprehensive survey of snailfish specific genes.</title>
        <authorList>
            <person name="Kim W."/>
            <person name="Song I."/>
            <person name="Jeong J.-H."/>
            <person name="Kim D."/>
            <person name="Kim S."/>
            <person name="Ryu S."/>
            <person name="Song J.Y."/>
            <person name="Lee S.K."/>
        </authorList>
    </citation>
    <scope>NUCLEOTIDE SEQUENCE [LARGE SCALE GENOMIC DNA]</scope>
    <source>
        <tissue evidence="2">Muscle</tissue>
    </source>
</reference>
<organism evidence="2 3">
    <name type="scientific">Liparis tanakae</name>
    <name type="common">Tanaka's snailfish</name>
    <dbReference type="NCBI Taxonomy" id="230148"/>
    <lineage>
        <taxon>Eukaryota</taxon>
        <taxon>Metazoa</taxon>
        <taxon>Chordata</taxon>
        <taxon>Craniata</taxon>
        <taxon>Vertebrata</taxon>
        <taxon>Euteleostomi</taxon>
        <taxon>Actinopterygii</taxon>
        <taxon>Neopterygii</taxon>
        <taxon>Teleostei</taxon>
        <taxon>Neoteleostei</taxon>
        <taxon>Acanthomorphata</taxon>
        <taxon>Eupercaria</taxon>
        <taxon>Perciformes</taxon>
        <taxon>Cottioidei</taxon>
        <taxon>Cottales</taxon>
        <taxon>Liparidae</taxon>
        <taxon>Liparis</taxon>
    </lineage>
</organism>
<evidence type="ECO:0000313" key="3">
    <source>
        <dbReference type="Proteomes" id="UP000314294"/>
    </source>
</evidence>